<comment type="caution">
    <text evidence="1">The sequence shown here is derived from an EMBL/GenBank/DDBJ whole genome shotgun (WGS) entry which is preliminary data.</text>
</comment>
<protein>
    <submittedName>
        <fullName evidence="1">Zinc finger BED domain-containing protein</fullName>
    </submittedName>
</protein>
<gene>
    <name evidence="1" type="ORF">OWV82_006938</name>
</gene>
<evidence type="ECO:0000313" key="1">
    <source>
        <dbReference type="EMBL" id="KAJ4723584.1"/>
    </source>
</evidence>
<organism evidence="1 2">
    <name type="scientific">Melia azedarach</name>
    <name type="common">Chinaberry tree</name>
    <dbReference type="NCBI Taxonomy" id="155640"/>
    <lineage>
        <taxon>Eukaryota</taxon>
        <taxon>Viridiplantae</taxon>
        <taxon>Streptophyta</taxon>
        <taxon>Embryophyta</taxon>
        <taxon>Tracheophyta</taxon>
        <taxon>Spermatophyta</taxon>
        <taxon>Magnoliopsida</taxon>
        <taxon>eudicotyledons</taxon>
        <taxon>Gunneridae</taxon>
        <taxon>Pentapetalae</taxon>
        <taxon>rosids</taxon>
        <taxon>malvids</taxon>
        <taxon>Sapindales</taxon>
        <taxon>Meliaceae</taxon>
        <taxon>Melia</taxon>
    </lineage>
</organism>
<sequence>MSSMDANFPPENDDKLQTETHASSDGQQLEPQATAPTREQNACLEPTLNHDNEIGKPNVENSSRTRKRKSRSTVWKEFITYQGKDGKVWAVCIHCRNRFDALNKNGTTHLDKHLGRCRNKRNEDGGGETLADERGNSTYSAVLKGKFMINQELNQLDPIRAVIKYGFSKLNYLKPDIIHVYEEEKEKLCRYLSTLSCRFNVAIRWVEESFSMDIHYIDDNWELKQKTISFHPTTCSDFQDTFKDCLSDWKIDKNICSVVTNADKEEVNEKISSWITKEGVLPLGGQLLSTGCLAYFLISHSWTTKKDWAADKIEKCLQYVRESLSNKQNFQIAIDNAKFMGKKVTSRFIPRLCLGLEELEIAIGYKEAFCELEKMDCDFKAINLSEEEWGKAAAIYESLKVLNDAARGLSETKYTTPNVFFPKFCELYMELVRWERSGNYHVRKIASSAKERFFEKYWCNSKLVLAIAVVLDPRFKMDIVERWYKEIYGTLVDAYLEEIVDGLTNVYNLYANSNSKMLDEMGRPCKSSANSELVFYLKEPKIPSIEDFDILGWWQLNSPTYPILASMARDFLAVPISRTAFEDSSLRNEMDNVIYCFGMDADIKQALICTKSWLETPENN</sequence>
<name>A0ACC1YKL8_MELAZ</name>
<proteinExistence type="predicted"/>
<keyword evidence="2" id="KW-1185">Reference proteome</keyword>
<accession>A0ACC1YKL8</accession>
<dbReference type="Proteomes" id="UP001164539">
    <property type="component" value="Chromosome 3"/>
</dbReference>
<reference evidence="1 2" key="1">
    <citation type="journal article" date="2023" name="Science">
        <title>Complex scaffold remodeling in plant triterpene biosynthesis.</title>
        <authorList>
            <person name="De La Pena R."/>
            <person name="Hodgson H."/>
            <person name="Liu J.C."/>
            <person name="Stephenson M.J."/>
            <person name="Martin A.C."/>
            <person name="Owen C."/>
            <person name="Harkess A."/>
            <person name="Leebens-Mack J."/>
            <person name="Jimenez L.E."/>
            <person name="Osbourn A."/>
            <person name="Sattely E.S."/>
        </authorList>
    </citation>
    <scope>NUCLEOTIDE SEQUENCE [LARGE SCALE GENOMIC DNA]</scope>
    <source>
        <strain evidence="2">cv. JPN11</strain>
        <tissue evidence="1">Leaf</tissue>
    </source>
</reference>
<dbReference type="EMBL" id="CM051396">
    <property type="protein sequence ID" value="KAJ4723584.1"/>
    <property type="molecule type" value="Genomic_DNA"/>
</dbReference>
<evidence type="ECO:0000313" key="2">
    <source>
        <dbReference type="Proteomes" id="UP001164539"/>
    </source>
</evidence>